<dbReference type="Proteomes" id="UP000598996">
    <property type="component" value="Unassembled WGS sequence"/>
</dbReference>
<dbReference type="InterPro" id="IPR027417">
    <property type="entry name" value="P-loop_NTPase"/>
</dbReference>
<keyword evidence="4" id="KW-0067">ATP-binding</keyword>
<evidence type="ECO:0000259" key="8">
    <source>
        <dbReference type="Pfam" id="PF13614"/>
    </source>
</evidence>
<gene>
    <name evidence="9" type="ORF">JKJ07_48705</name>
</gene>
<dbReference type="Pfam" id="PF13614">
    <property type="entry name" value="AAA_31"/>
    <property type="match status" value="1"/>
</dbReference>
<evidence type="ECO:0000256" key="2">
    <source>
        <dbReference type="ARBA" id="ARBA00022741"/>
    </source>
</evidence>
<dbReference type="InterPro" id="IPR005702">
    <property type="entry name" value="Wzc-like_C"/>
</dbReference>
<evidence type="ECO:0000313" key="9">
    <source>
        <dbReference type="EMBL" id="MBL7262179.1"/>
    </source>
</evidence>
<evidence type="ECO:0000256" key="7">
    <source>
        <dbReference type="SAM" id="Phobius"/>
    </source>
</evidence>
<dbReference type="PANTHER" id="PTHR32309">
    <property type="entry name" value="TYROSINE-PROTEIN KINASE"/>
    <property type="match status" value="1"/>
</dbReference>
<name>A0ABS1W620_9ACTN</name>
<evidence type="ECO:0000256" key="3">
    <source>
        <dbReference type="ARBA" id="ARBA00022777"/>
    </source>
</evidence>
<feature type="region of interest" description="Disordered" evidence="6">
    <location>
        <begin position="462"/>
        <end position="534"/>
    </location>
</feature>
<keyword evidence="3" id="KW-0418">Kinase</keyword>
<feature type="compositionally biased region" description="Pro residues" evidence="6">
    <location>
        <begin position="462"/>
        <end position="496"/>
    </location>
</feature>
<accession>A0ABS1W620</accession>
<proteinExistence type="predicted"/>
<dbReference type="Gene3D" id="3.40.50.300">
    <property type="entry name" value="P-loop containing nucleotide triphosphate hydrolases"/>
    <property type="match status" value="1"/>
</dbReference>
<keyword evidence="5" id="KW-0829">Tyrosine-protein kinase</keyword>
<keyword evidence="2" id="KW-0547">Nucleotide-binding</keyword>
<reference evidence="9 10" key="1">
    <citation type="submission" date="2021-01" db="EMBL/GenBank/DDBJ databases">
        <title>Actinoplanes sp. nov. LDG1-01 isolated from lichen.</title>
        <authorList>
            <person name="Saeng-In P."/>
            <person name="Phongsopitanun W."/>
            <person name="Kanchanasin P."/>
            <person name="Yuki M."/>
            <person name="Kudo T."/>
            <person name="Ohkuma M."/>
            <person name="Tanasupawat S."/>
        </authorList>
    </citation>
    <scope>NUCLEOTIDE SEQUENCE [LARGE SCALE GENOMIC DNA]</scope>
    <source>
        <strain evidence="9 10">LDG1-01</strain>
    </source>
</reference>
<evidence type="ECO:0000256" key="1">
    <source>
        <dbReference type="ARBA" id="ARBA00022679"/>
    </source>
</evidence>
<dbReference type="InterPro" id="IPR025669">
    <property type="entry name" value="AAA_dom"/>
</dbReference>
<dbReference type="SUPFAM" id="SSF52540">
    <property type="entry name" value="P-loop containing nucleoside triphosphate hydrolases"/>
    <property type="match status" value="1"/>
</dbReference>
<protein>
    <submittedName>
        <fullName evidence="9">AAA family ATPase</fullName>
    </submittedName>
</protein>
<feature type="transmembrane region" description="Helical" evidence="7">
    <location>
        <begin position="14"/>
        <end position="32"/>
    </location>
</feature>
<dbReference type="InterPro" id="IPR050445">
    <property type="entry name" value="Bact_polysacc_biosynth/exp"/>
</dbReference>
<organism evidence="9 10">
    <name type="scientific">Paractinoplanes lichenicola</name>
    <dbReference type="NCBI Taxonomy" id="2802976"/>
    <lineage>
        <taxon>Bacteria</taxon>
        <taxon>Bacillati</taxon>
        <taxon>Actinomycetota</taxon>
        <taxon>Actinomycetes</taxon>
        <taxon>Micromonosporales</taxon>
        <taxon>Micromonosporaceae</taxon>
        <taxon>Paractinoplanes</taxon>
    </lineage>
</organism>
<dbReference type="CDD" id="cd05387">
    <property type="entry name" value="BY-kinase"/>
    <property type="match status" value="1"/>
</dbReference>
<dbReference type="EMBL" id="JAENHO010000027">
    <property type="protein sequence ID" value="MBL7262179.1"/>
    <property type="molecule type" value="Genomic_DNA"/>
</dbReference>
<comment type="caution">
    <text evidence="9">The sequence shown here is derived from an EMBL/GenBank/DDBJ whole genome shotgun (WGS) entry which is preliminary data.</text>
</comment>
<evidence type="ECO:0000313" key="10">
    <source>
        <dbReference type="Proteomes" id="UP000598996"/>
    </source>
</evidence>
<feature type="region of interest" description="Disordered" evidence="6">
    <location>
        <begin position="423"/>
        <end position="444"/>
    </location>
</feature>
<dbReference type="PANTHER" id="PTHR32309:SF31">
    <property type="entry name" value="CAPSULAR EXOPOLYSACCHARIDE FAMILY"/>
    <property type="match status" value="1"/>
</dbReference>
<sequence>MTTDGRPARLLRGYGWWIILVTVLLTAGAYALSRLEKPAYRSTATAVTSPRLSPDTIPVAANPGTEREIARSGNVLKTVSGQLGIGQDVLTRGLKVEAVEGGGAAIVFTYDNRNATVAQQRAQAVAAEYVRYRNSSIAQYGIAASLVSPASRAEERHRPLWVYLAPGAALGLLLGLLSALWLARRRDRLGGREHFERVTGVPVLATIPRARRSHGPGAPLPVLLRSPDSADAESYRYLRARLGPRLQGPSTVLVAGGRDGEGRSTTAANLAVALAQAGRRVVLIDTDVRHPALHLMFDLSRDRGLTNVLTGEHSLAETLAAGAIVNLRVLAAGADRDGSGDLLAAGGLTGLLHELKTQCDVVVLDSPALLSVSDGLGLAAHSDHVLLVTDYRRTTRAAAVRAAAELEQVAPGRVAAVLIGVPERDGGLTPRTRAGRAPAPAPIHHPVADRFDVLEGPSVALPPHPIAAPAPSPAPAAAPAPSPAPAAAPAPSPAPAPASAAAPEPEPEPVAKTPKARPARAKAAIPKPRVYSSAAAAEAEARVQAKAAAEAEDAPAEK</sequence>
<evidence type="ECO:0000256" key="5">
    <source>
        <dbReference type="ARBA" id="ARBA00023137"/>
    </source>
</evidence>
<feature type="compositionally biased region" description="Low complexity" evidence="6">
    <location>
        <begin position="521"/>
        <end position="534"/>
    </location>
</feature>
<evidence type="ECO:0000256" key="6">
    <source>
        <dbReference type="SAM" id="MobiDB-lite"/>
    </source>
</evidence>
<keyword evidence="10" id="KW-1185">Reference proteome</keyword>
<evidence type="ECO:0000256" key="4">
    <source>
        <dbReference type="ARBA" id="ARBA00022840"/>
    </source>
</evidence>
<keyword evidence="1" id="KW-0808">Transferase</keyword>
<feature type="domain" description="AAA" evidence="8">
    <location>
        <begin position="257"/>
        <end position="391"/>
    </location>
</feature>
<feature type="compositionally biased region" description="Low complexity" evidence="6">
    <location>
        <begin position="429"/>
        <end position="438"/>
    </location>
</feature>
<keyword evidence="7" id="KW-0472">Membrane</keyword>
<keyword evidence="7" id="KW-0812">Transmembrane</keyword>
<keyword evidence="7" id="KW-1133">Transmembrane helix</keyword>
<feature type="transmembrane region" description="Helical" evidence="7">
    <location>
        <begin position="160"/>
        <end position="183"/>
    </location>
</feature>